<evidence type="ECO:0000256" key="3">
    <source>
        <dbReference type="ARBA" id="ARBA00012438"/>
    </source>
</evidence>
<reference evidence="13 14" key="1">
    <citation type="submission" date="2020-04" db="EMBL/GenBank/DDBJ databases">
        <title>Novosphingobium sp. TW-4 isolated from soil.</title>
        <authorList>
            <person name="Dahal R.H."/>
            <person name="Chaudhary D.K."/>
        </authorList>
    </citation>
    <scope>NUCLEOTIDE SEQUENCE [LARGE SCALE GENOMIC DNA]</scope>
    <source>
        <strain evidence="13 14">TW-4</strain>
    </source>
</reference>
<comment type="catalytic activity">
    <reaction evidence="1">
        <text>ATP + protein L-histidine = ADP + protein N-phospho-L-histidine.</text>
        <dbReference type="EC" id="2.7.13.3"/>
    </reaction>
</comment>
<dbReference type="EMBL" id="JABBGM010000011">
    <property type="protein sequence ID" value="NML95676.1"/>
    <property type="molecule type" value="Genomic_DNA"/>
</dbReference>
<name>A0A7Y0GAW7_9SPHN</name>
<dbReference type="CDD" id="cd00082">
    <property type="entry name" value="HisKA"/>
    <property type="match status" value="1"/>
</dbReference>
<dbReference type="GO" id="GO:0005886">
    <property type="term" value="C:plasma membrane"/>
    <property type="evidence" value="ECO:0007669"/>
    <property type="project" value="TreeGrafter"/>
</dbReference>
<evidence type="ECO:0000256" key="7">
    <source>
        <dbReference type="ARBA" id="ARBA00022777"/>
    </source>
</evidence>
<keyword evidence="5" id="KW-0808">Transferase</keyword>
<keyword evidence="8 10" id="KW-1133">Transmembrane helix</keyword>
<keyword evidence="14" id="KW-1185">Reference proteome</keyword>
<dbReference type="RefSeq" id="WP_169494880.1">
    <property type="nucleotide sequence ID" value="NZ_JABBGM010000011.1"/>
</dbReference>
<dbReference type="InterPro" id="IPR003594">
    <property type="entry name" value="HATPase_dom"/>
</dbReference>
<dbReference type="Pfam" id="PF02518">
    <property type="entry name" value="HATPase_c"/>
    <property type="match status" value="1"/>
</dbReference>
<dbReference type="SUPFAM" id="SSF55874">
    <property type="entry name" value="ATPase domain of HSP90 chaperone/DNA topoisomerase II/histidine kinase"/>
    <property type="match status" value="1"/>
</dbReference>
<dbReference type="InterPro" id="IPR003661">
    <property type="entry name" value="HisK_dim/P_dom"/>
</dbReference>
<protein>
    <recommendedName>
        <fullName evidence="3">histidine kinase</fullName>
        <ecNumber evidence="3">2.7.13.3</ecNumber>
    </recommendedName>
</protein>
<comment type="subcellular location">
    <subcellularLocation>
        <location evidence="2">Membrane</location>
    </subcellularLocation>
</comment>
<dbReference type="AlphaFoldDB" id="A0A7Y0GAW7"/>
<feature type="domain" description="Histidine kinase" evidence="11">
    <location>
        <begin position="235"/>
        <end position="447"/>
    </location>
</feature>
<dbReference type="PROSITE" id="PS50109">
    <property type="entry name" value="HIS_KIN"/>
    <property type="match status" value="1"/>
</dbReference>
<dbReference type="EC" id="2.7.13.3" evidence="3"/>
<dbReference type="PANTHER" id="PTHR45436">
    <property type="entry name" value="SENSOR HISTIDINE KINASE YKOH"/>
    <property type="match status" value="1"/>
</dbReference>
<dbReference type="CDD" id="cd06225">
    <property type="entry name" value="HAMP"/>
    <property type="match status" value="1"/>
</dbReference>
<evidence type="ECO:0000313" key="13">
    <source>
        <dbReference type="EMBL" id="NML95676.1"/>
    </source>
</evidence>
<dbReference type="InterPro" id="IPR036097">
    <property type="entry name" value="HisK_dim/P_sf"/>
</dbReference>
<evidence type="ECO:0000256" key="6">
    <source>
        <dbReference type="ARBA" id="ARBA00022692"/>
    </source>
</evidence>
<keyword evidence="4" id="KW-0597">Phosphoprotein</keyword>
<dbReference type="InterPro" id="IPR050428">
    <property type="entry name" value="TCS_sensor_his_kinase"/>
</dbReference>
<keyword evidence="6 10" id="KW-0812">Transmembrane</keyword>
<gene>
    <name evidence="13" type="ORF">HHL27_18545</name>
</gene>
<evidence type="ECO:0000256" key="4">
    <source>
        <dbReference type="ARBA" id="ARBA00022553"/>
    </source>
</evidence>
<accession>A0A7Y0GAW7</accession>
<evidence type="ECO:0000256" key="5">
    <source>
        <dbReference type="ARBA" id="ARBA00022679"/>
    </source>
</evidence>
<dbReference type="PROSITE" id="PS50885">
    <property type="entry name" value="HAMP"/>
    <property type="match status" value="1"/>
</dbReference>
<dbReference type="Gene3D" id="3.30.565.10">
    <property type="entry name" value="Histidine kinase-like ATPase, C-terminal domain"/>
    <property type="match status" value="1"/>
</dbReference>
<dbReference type="InterPro" id="IPR036890">
    <property type="entry name" value="HATPase_C_sf"/>
</dbReference>
<keyword evidence="10" id="KW-0472">Membrane</keyword>
<evidence type="ECO:0000256" key="8">
    <source>
        <dbReference type="ARBA" id="ARBA00022989"/>
    </source>
</evidence>
<organism evidence="13 14">
    <name type="scientific">Novosphingobium olei</name>
    <dbReference type="NCBI Taxonomy" id="2728851"/>
    <lineage>
        <taxon>Bacteria</taxon>
        <taxon>Pseudomonadati</taxon>
        <taxon>Pseudomonadota</taxon>
        <taxon>Alphaproteobacteria</taxon>
        <taxon>Sphingomonadales</taxon>
        <taxon>Sphingomonadaceae</taxon>
        <taxon>Novosphingobium</taxon>
    </lineage>
</organism>
<feature type="transmembrane region" description="Helical" evidence="10">
    <location>
        <begin position="12"/>
        <end position="34"/>
    </location>
</feature>
<dbReference type="Gene3D" id="1.10.287.130">
    <property type="match status" value="1"/>
</dbReference>
<dbReference type="InterPro" id="IPR005467">
    <property type="entry name" value="His_kinase_dom"/>
</dbReference>
<dbReference type="SMART" id="SM00388">
    <property type="entry name" value="HisKA"/>
    <property type="match status" value="1"/>
</dbReference>
<comment type="caution">
    <text evidence="13">The sequence shown here is derived from an EMBL/GenBank/DDBJ whole genome shotgun (WGS) entry which is preliminary data.</text>
</comment>
<dbReference type="Proteomes" id="UP000583556">
    <property type="component" value="Unassembled WGS sequence"/>
</dbReference>
<evidence type="ECO:0000256" key="1">
    <source>
        <dbReference type="ARBA" id="ARBA00000085"/>
    </source>
</evidence>
<dbReference type="SMART" id="SM00304">
    <property type="entry name" value="HAMP"/>
    <property type="match status" value="1"/>
</dbReference>
<proteinExistence type="predicted"/>
<dbReference type="SUPFAM" id="SSF47384">
    <property type="entry name" value="Homodimeric domain of signal transducing histidine kinase"/>
    <property type="match status" value="1"/>
</dbReference>
<keyword evidence="9" id="KW-0902">Two-component regulatory system</keyword>
<evidence type="ECO:0000256" key="10">
    <source>
        <dbReference type="SAM" id="Phobius"/>
    </source>
</evidence>
<evidence type="ECO:0000256" key="9">
    <source>
        <dbReference type="ARBA" id="ARBA00023012"/>
    </source>
</evidence>
<dbReference type="Gene3D" id="6.10.340.10">
    <property type="match status" value="1"/>
</dbReference>
<feature type="domain" description="HAMP" evidence="12">
    <location>
        <begin position="174"/>
        <end position="227"/>
    </location>
</feature>
<dbReference type="Pfam" id="PF00672">
    <property type="entry name" value="HAMP"/>
    <property type="match status" value="1"/>
</dbReference>
<sequence>MRLLPRSAANRIALVGFLVYAVATFVLGAAVIFATHAAFSRQIDANIEQASAALLVEYRGDGLKGVIEAISQQRGPGPISLGTALFAPGGLRIAGNLVTAMPEPGWRKIVFVDPVEGTDPARAKVDVLPGGYRMVVAADLESLEAIDRTILGMFSLAFVALLAFGILGAFVLAAYLRRRLHGIEATAVAITSGDLGQRARVGEADDEFDRVAASLNAMLDRIASLIANLRQVTGDLAHDLRTPLARLRNQLEAMRQTGNECDRAGSLDRAVEQTDDVLTLFDAILRISELEEGGLHRAFSQVDLSGLVADIGESHLPLAEDRNHSLRLAVEDGIAVEGDRELIAQAVINLIENALRHTPDGSTVELSARRDGDKAVVMVRDNGSGIAEGDRIRVQDRFVRLEGARSTPGHGLGLSLVRAIADIHRAELVLGDASPGLVVELRFPGAPA</sequence>
<dbReference type="CDD" id="cd00075">
    <property type="entry name" value="HATPase"/>
    <property type="match status" value="1"/>
</dbReference>
<dbReference type="GO" id="GO:0000155">
    <property type="term" value="F:phosphorelay sensor kinase activity"/>
    <property type="evidence" value="ECO:0007669"/>
    <property type="project" value="InterPro"/>
</dbReference>
<feature type="transmembrane region" description="Helical" evidence="10">
    <location>
        <begin position="150"/>
        <end position="176"/>
    </location>
</feature>
<dbReference type="Pfam" id="PF00512">
    <property type="entry name" value="HisKA"/>
    <property type="match status" value="1"/>
</dbReference>
<evidence type="ECO:0000259" key="11">
    <source>
        <dbReference type="PROSITE" id="PS50109"/>
    </source>
</evidence>
<evidence type="ECO:0000313" key="14">
    <source>
        <dbReference type="Proteomes" id="UP000583556"/>
    </source>
</evidence>
<evidence type="ECO:0000259" key="12">
    <source>
        <dbReference type="PROSITE" id="PS50885"/>
    </source>
</evidence>
<dbReference type="SUPFAM" id="SSF158472">
    <property type="entry name" value="HAMP domain-like"/>
    <property type="match status" value="1"/>
</dbReference>
<dbReference type="SMART" id="SM00387">
    <property type="entry name" value="HATPase_c"/>
    <property type="match status" value="1"/>
</dbReference>
<dbReference type="InterPro" id="IPR003660">
    <property type="entry name" value="HAMP_dom"/>
</dbReference>
<evidence type="ECO:0000256" key="2">
    <source>
        <dbReference type="ARBA" id="ARBA00004370"/>
    </source>
</evidence>
<dbReference type="PANTHER" id="PTHR45436:SF8">
    <property type="entry name" value="HISTIDINE KINASE"/>
    <property type="match status" value="1"/>
</dbReference>
<keyword evidence="7 13" id="KW-0418">Kinase</keyword>